<feature type="compositionally biased region" description="Low complexity" evidence="1">
    <location>
        <begin position="372"/>
        <end position="413"/>
    </location>
</feature>
<proteinExistence type="predicted"/>
<dbReference type="RefSeq" id="XP_031786942.1">
    <property type="nucleotide sequence ID" value="XM_031931082.1"/>
</dbReference>
<evidence type="ECO:0000313" key="4">
    <source>
        <dbReference type="Proteomes" id="UP000002358"/>
    </source>
</evidence>
<dbReference type="EnsemblMetazoa" id="XM_031931082">
    <property type="protein sequence ID" value="XP_031786942"/>
    <property type="gene ID" value="LOC116417563"/>
</dbReference>
<dbReference type="Pfam" id="PF15998">
    <property type="entry name" value="DUF4773"/>
    <property type="match status" value="1"/>
</dbReference>
<accession>A0A7M7QK74</accession>
<organism evidence="3 4">
    <name type="scientific">Nasonia vitripennis</name>
    <name type="common">Parasitic wasp</name>
    <dbReference type="NCBI Taxonomy" id="7425"/>
    <lineage>
        <taxon>Eukaryota</taxon>
        <taxon>Metazoa</taxon>
        <taxon>Ecdysozoa</taxon>
        <taxon>Arthropoda</taxon>
        <taxon>Hexapoda</taxon>
        <taxon>Insecta</taxon>
        <taxon>Pterygota</taxon>
        <taxon>Neoptera</taxon>
        <taxon>Endopterygota</taxon>
        <taxon>Hymenoptera</taxon>
        <taxon>Apocrita</taxon>
        <taxon>Proctotrupomorpha</taxon>
        <taxon>Chalcidoidea</taxon>
        <taxon>Pteromalidae</taxon>
        <taxon>Pteromalinae</taxon>
        <taxon>Nasonia</taxon>
    </lineage>
</organism>
<dbReference type="Proteomes" id="UP000002358">
    <property type="component" value="Chromosome 5"/>
</dbReference>
<protein>
    <recommendedName>
        <fullName evidence="2">DUF4773 domain-containing protein</fullName>
    </recommendedName>
</protein>
<dbReference type="OrthoDB" id="7691365at2759"/>
<sequence length="725" mass="74173">MNSCACCETVRIVYTSEAKRLCFNMVYQRNGLNFDISLDSMIIKAMTVANYRPFQMCSPLPGLLFSSVCVNILELNQFSRSTTVCPRIEVTNKKERWQITYTCVSISTVLPAMNAAAGMTAAAAMQPMPGAMGQMIPGAAGAMGQMMPGAAGAMGQMMPVAAGAMGQMMPGAAGTMGQMMPGAAGTMGQMMPGAAGTMGQMMPGAAGAMGHMMPGTVAGAAVQLRPPTAGVAAMGQAMLGAGAAGASAAASASAAAGAGQRPAGAAPMPGAAPAMMGQMPAAGAMGQRPPAAGAMGQIPPAGAMGAMPPAGATGARPPVGAAGPMPPAGAASPMPPFGAAGPMPPAGAASPMPPAGAAGPMPPFGAAGPMPPAGAASPMPPAGTAGPMTPFGAAGPMPPAGAAVPRPPAGAMGPMPPAGGTPSAGQINPRPGDGANFTARASALRASTTISPKDHFVASYALDQESTTPLYNSAVDSMVSMVQKLMSGESTETGSNLTTSSATNHNEFRMETMVPDEDSDQKMMIENLNESIDTKGDDLSTTTLKRKKRNNYDMFDLLHQSNRCMRAYRICVTRTKHYIVSRLGNTRTGLKTKHTECSDQPARIVYGLEENPCPNLSISESNDSMDITATPETISSTDASQSDDTLDAIVVHDETVEGSDYYPQGNQYMLPMMTAYSMPENFPMQTPPLIPLQVKADLSRSTNETLIYAGTPDEFTRKDLEGLIN</sequence>
<reference evidence="3" key="1">
    <citation type="submission" date="2021-01" db="UniProtKB">
        <authorList>
            <consortium name="EnsemblMetazoa"/>
        </authorList>
    </citation>
    <scope>IDENTIFICATION</scope>
</reference>
<feature type="domain" description="DUF4773" evidence="2">
    <location>
        <begin position="3"/>
        <end position="106"/>
    </location>
</feature>
<dbReference type="InParanoid" id="A0A7M7QK74"/>
<feature type="region of interest" description="Disordered" evidence="1">
    <location>
        <begin position="305"/>
        <end position="327"/>
    </location>
</feature>
<evidence type="ECO:0000256" key="1">
    <source>
        <dbReference type="SAM" id="MobiDB-lite"/>
    </source>
</evidence>
<dbReference type="PRINTS" id="PR01217">
    <property type="entry name" value="PRICHEXTENSN"/>
</dbReference>
<dbReference type="InterPro" id="IPR031941">
    <property type="entry name" value="DUF4773"/>
</dbReference>
<evidence type="ECO:0000313" key="3">
    <source>
        <dbReference type="EnsemblMetazoa" id="XP_031786942"/>
    </source>
</evidence>
<dbReference type="GeneID" id="116417563"/>
<name>A0A7M7QK74_NASVI</name>
<dbReference type="KEGG" id="nvi:116417563"/>
<dbReference type="AlphaFoldDB" id="A0A7M7QK74"/>
<keyword evidence="4" id="KW-1185">Reference proteome</keyword>
<feature type="region of interest" description="Disordered" evidence="1">
    <location>
        <begin position="372"/>
        <end position="436"/>
    </location>
</feature>
<evidence type="ECO:0000259" key="2">
    <source>
        <dbReference type="Pfam" id="PF15998"/>
    </source>
</evidence>